<organism evidence="1 2">
    <name type="scientific">Lasiodiplodia mahajangana</name>
    <dbReference type="NCBI Taxonomy" id="1108764"/>
    <lineage>
        <taxon>Eukaryota</taxon>
        <taxon>Fungi</taxon>
        <taxon>Dikarya</taxon>
        <taxon>Ascomycota</taxon>
        <taxon>Pezizomycotina</taxon>
        <taxon>Dothideomycetes</taxon>
        <taxon>Dothideomycetes incertae sedis</taxon>
        <taxon>Botryosphaeriales</taxon>
        <taxon>Botryosphaeriaceae</taxon>
        <taxon>Lasiodiplodia</taxon>
    </lineage>
</organism>
<evidence type="ECO:0000313" key="2">
    <source>
        <dbReference type="Proteomes" id="UP001153332"/>
    </source>
</evidence>
<accession>A0ACC2IWF8</accession>
<sequence>MAQGHHSTRSPIPARPTKALRATQPQSARGGAVEGSQRPVLPARQPVQEDGTLLKPKSNPTYFTDLLKELEEAPNRSFLERLMVRMKGLVRLQ</sequence>
<reference evidence="1" key="1">
    <citation type="submission" date="2022-12" db="EMBL/GenBank/DDBJ databases">
        <title>Genome Sequence of Lasiodiplodia mahajangana.</title>
        <authorList>
            <person name="Buettner E."/>
        </authorList>
    </citation>
    <scope>NUCLEOTIDE SEQUENCE</scope>
    <source>
        <strain evidence="1">VT137</strain>
    </source>
</reference>
<gene>
    <name evidence="1" type="ORF">O1611_g10586</name>
</gene>
<dbReference type="EMBL" id="JAPUUL010004375">
    <property type="protein sequence ID" value="KAJ8119557.1"/>
    <property type="molecule type" value="Genomic_DNA"/>
</dbReference>
<evidence type="ECO:0000313" key="1">
    <source>
        <dbReference type="EMBL" id="KAJ8119557.1"/>
    </source>
</evidence>
<protein>
    <submittedName>
        <fullName evidence="1">Uncharacterized protein</fullName>
    </submittedName>
</protein>
<comment type="caution">
    <text evidence="1">The sequence shown here is derived from an EMBL/GenBank/DDBJ whole genome shotgun (WGS) entry which is preliminary data.</text>
</comment>
<dbReference type="Proteomes" id="UP001153332">
    <property type="component" value="Unassembled WGS sequence"/>
</dbReference>
<proteinExistence type="predicted"/>
<keyword evidence="2" id="KW-1185">Reference proteome</keyword>
<name>A0ACC2IWF8_9PEZI</name>